<organism evidence="1 2">
    <name type="scientific">Triticum urartu</name>
    <name type="common">Red wild einkorn</name>
    <name type="synonym">Crithodium urartu</name>
    <dbReference type="NCBI Taxonomy" id="4572"/>
    <lineage>
        <taxon>Eukaryota</taxon>
        <taxon>Viridiplantae</taxon>
        <taxon>Streptophyta</taxon>
        <taxon>Embryophyta</taxon>
        <taxon>Tracheophyta</taxon>
        <taxon>Spermatophyta</taxon>
        <taxon>Magnoliopsida</taxon>
        <taxon>Liliopsida</taxon>
        <taxon>Poales</taxon>
        <taxon>Poaceae</taxon>
        <taxon>BOP clade</taxon>
        <taxon>Pooideae</taxon>
        <taxon>Triticodae</taxon>
        <taxon>Triticeae</taxon>
        <taxon>Triticinae</taxon>
        <taxon>Triticum</taxon>
    </lineage>
</organism>
<dbReference type="EnsemblPlants" id="TuG1812G0600002349.01.T01">
    <property type="protein sequence ID" value="TuG1812G0600002349.01.T01"/>
    <property type="gene ID" value="TuG1812G0600002349.01"/>
</dbReference>
<reference evidence="1" key="3">
    <citation type="submission" date="2022-06" db="UniProtKB">
        <authorList>
            <consortium name="EnsemblPlants"/>
        </authorList>
    </citation>
    <scope>IDENTIFICATION</scope>
</reference>
<proteinExistence type="predicted"/>
<evidence type="ECO:0000313" key="1">
    <source>
        <dbReference type="EnsemblPlants" id="TuG1812G0600002349.01.T01"/>
    </source>
</evidence>
<evidence type="ECO:0000313" key="2">
    <source>
        <dbReference type="Proteomes" id="UP000015106"/>
    </source>
</evidence>
<keyword evidence="2" id="KW-1185">Reference proteome</keyword>
<dbReference type="AlphaFoldDB" id="A0A8R7QNJ8"/>
<sequence length="80" mass="8530">MMTAPHLAMTRAHVGAATSENTGVSMASEYVSTLTHHNSQGCGSRLGRRGLLNHAQNDCVQQLSDFGGVPRLPNHALPTY</sequence>
<dbReference type="Proteomes" id="UP000015106">
    <property type="component" value="Chromosome 6"/>
</dbReference>
<accession>A0A8R7QNJ8</accession>
<reference evidence="1" key="2">
    <citation type="submission" date="2018-03" db="EMBL/GenBank/DDBJ databases">
        <title>The Triticum urartu genome reveals the dynamic nature of wheat genome evolution.</title>
        <authorList>
            <person name="Ling H."/>
            <person name="Ma B."/>
            <person name="Shi X."/>
            <person name="Liu H."/>
            <person name="Dong L."/>
            <person name="Sun H."/>
            <person name="Cao Y."/>
            <person name="Gao Q."/>
            <person name="Zheng S."/>
            <person name="Li Y."/>
            <person name="Yu Y."/>
            <person name="Du H."/>
            <person name="Qi M."/>
            <person name="Li Y."/>
            <person name="Yu H."/>
            <person name="Cui Y."/>
            <person name="Wang N."/>
            <person name="Chen C."/>
            <person name="Wu H."/>
            <person name="Zhao Y."/>
            <person name="Zhang J."/>
            <person name="Li Y."/>
            <person name="Zhou W."/>
            <person name="Zhang B."/>
            <person name="Hu W."/>
            <person name="Eijk M."/>
            <person name="Tang J."/>
            <person name="Witsenboer H."/>
            <person name="Zhao S."/>
            <person name="Li Z."/>
            <person name="Zhang A."/>
            <person name="Wang D."/>
            <person name="Liang C."/>
        </authorList>
    </citation>
    <scope>NUCLEOTIDE SEQUENCE [LARGE SCALE GENOMIC DNA]</scope>
    <source>
        <strain evidence="1">cv. G1812</strain>
    </source>
</reference>
<protein>
    <submittedName>
        <fullName evidence="1">Uncharacterized protein</fullName>
    </submittedName>
</protein>
<dbReference type="Gramene" id="TuG1812G0600002349.01.T01">
    <property type="protein sequence ID" value="TuG1812G0600002349.01.T01"/>
    <property type="gene ID" value="TuG1812G0600002349.01"/>
</dbReference>
<name>A0A8R7QNJ8_TRIUA</name>
<reference evidence="2" key="1">
    <citation type="journal article" date="2013" name="Nature">
        <title>Draft genome of the wheat A-genome progenitor Triticum urartu.</title>
        <authorList>
            <person name="Ling H.Q."/>
            <person name="Zhao S."/>
            <person name="Liu D."/>
            <person name="Wang J."/>
            <person name="Sun H."/>
            <person name="Zhang C."/>
            <person name="Fan H."/>
            <person name="Li D."/>
            <person name="Dong L."/>
            <person name="Tao Y."/>
            <person name="Gao C."/>
            <person name="Wu H."/>
            <person name="Li Y."/>
            <person name="Cui Y."/>
            <person name="Guo X."/>
            <person name="Zheng S."/>
            <person name="Wang B."/>
            <person name="Yu K."/>
            <person name="Liang Q."/>
            <person name="Yang W."/>
            <person name="Lou X."/>
            <person name="Chen J."/>
            <person name="Feng M."/>
            <person name="Jian J."/>
            <person name="Zhang X."/>
            <person name="Luo G."/>
            <person name="Jiang Y."/>
            <person name="Liu J."/>
            <person name="Wang Z."/>
            <person name="Sha Y."/>
            <person name="Zhang B."/>
            <person name="Wu H."/>
            <person name="Tang D."/>
            <person name="Shen Q."/>
            <person name="Xue P."/>
            <person name="Zou S."/>
            <person name="Wang X."/>
            <person name="Liu X."/>
            <person name="Wang F."/>
            <person name="Yang Y."/>
            <person name="An X."/>
            <person name="Dong Z."/>
            <person name="Zhang K."/>
            <person name="Zhang X."/>
            <person name="Luo M.C."/>
            <person name="Dvorak J."/>
            <person name="Tong Y."/>
            <person name="Wang J."/>
            <person name="Yang H."/>
            <person name="Li Z."/>
            <person name="Wang D."/>
            <person name="Zhang A."/>
            <person name="Wang J."/>
        </authorList>
    </citation>
    <scope>NUCLEOTIDE SEQUENCE</scope>
    <source>
        <strain evidence="2">cv. G1812</strain>
    </source>
</reference>